<dbReference type="Proteomes" id="UP000371041">
    <property type="component" value="Chromosome"/>
</dbReference>
<organism evidence="2 3">
    <name type="scientific">Allosaccharopolyspora coralli</name>
    <dbReference type="NCBI Taxonomy" id="2665642"/>
    <lineage>
        <taxon>Bacteria</taxon>
        <taxon>Bacillati</taxon>
        <taxon>Actinomycetota</taxon>
        <taxon>Actinomycetes</taxon>
        <taxon>Pseudonocardiales</taxon>
        <taxon>Pseudonocardiaceae</taxon>
        <taxon>Allosaccharopolyspora</taxon>
    </lineage>
</organism>
<keyword evidence="2" id="KW-0032">Aminotransferase</keyword>
<keyword evidence="3" id="KW-1185">Reference proteome</keyword>
<dbReference type="InterPro" id="IPR015422">
    <property type="entry name" value="PyrdxlP-dep_Trfase_small"/>
</dbReference>
<evidence type="ECO:0000259" key="1">
    <source>
        <dbReference type="Pfam" id="PF00266"/>
    </source>
</evidence>
<dbReference type="Pfam" id="PF00266">
    <property type="entry name" value="Aminotran_5"/>
    <property type="match status" value="1"/>
</dbReference>
<dbReference type="AlphaFoldDB" id="A0A5Q3QHF1"/>
<dbReference type="InterPro" id="IPR000192">
    <property type="entry name" value="Aminotrans_V_dom"/>
</dbReference>
<proteinExistence type="predicted"/>
<protein>
    <submittedName>
        <fullName evidence="2">Aminotransferase</fullName>
    </submittedName>
</protein>
<evidence type="ECO:0000313" key="3">
    <source>
        <dbReference type="Proteomes" id="UP000371041"/>
    </source>
</evidence>
<dbReference type="Gene3D" id="3.40.640.10">
    <property type="entry name" value="Type I PLP-dependent aspartate aminotransferase-like (Major domain)"/>
    <property type="match status" value="1"/>
</dbReference>
<reference evidence="3" key="1">
    <citation type="submission" date="2019-11" db="EMBL/GenBank/DDBJ databases">
        <title>The complete genome sequence of Saccharopolyspora sp. E2A.</title>
        <authorList>
            <person name="Zhang G."/>
        </authorList>
    </citation>
    <scope>NUCLEOTIDE SEQUENCE [LARGE SCALE GENOMIC DNA]</scope>
    <source>
        <strain evidence="3">E2A</strain>
    </source>
</reference>
<keyword evidence="2" id="KW-0808">Transferase</keyword>
<name>A0A5Q3QHF1_9PSEU</name>
<evidence type="ECO:0000313" key="2">
    <source>
        <dbReference type="EMBL" id="QGK70955.1"/>
    </source>
</evidence>
<dbReference type="KEGG" id="sace:GIY23_16815"/>
<dbReference type="SUPFAM" id="SSF53383">
    <property type="entry name" value="PLP-dependent transferases"/>
    <property type="match status" value="1"/>
</dbReference>
<dbReference type="RefSeq" id="WP_154077532.1">
    <property type="nucleotide sequence ID" value="NZ_CP045929.1"/>
</dbReference>
<dbReference type="GO" id="GO:0008483">
    <property type="term" value="F:transaminase activity"/>
    <property type="evidence" value="ECO:0007669"/>
    <property type="project" value="UniProtKB-KW"/>
</dbReference>
<dbReference type="InterPro" id="IPR015424">
    <property type="entry name" value="PyrdxlP-dep_Trfase"/>
</dbReference>
<dbReference type="Gene3D" id="3.90.1150.10">
    <property type="entry name" value="Aspartate Aminotransferase, domain 1"/>
    <property type="match status" value="1"/>
</dbReference>
<accession>A0A5Q3QHF1</accession>
<dbReference type="PANTHER" id="PTHR43586:SF21">
    <property type="entry name" value="PYRIDOXAL PHOSPHATE (PLP)-DEPENDENT ASPARTATE AMINOTRANSFERASE SUPERFAMILY"/>
    <property type="match status" value="1"/>
</dbReference>
<sequence length="344" mass="36203">MREAFGATFDVPEGYLDTASIGIPPTVTADAMTETVRRWGSGLDGAGDFVDAADTARAAFGSLIGVPADRVAAGATVSQLVGLVAASLPADTTVLAAAQEFPSVTFPFAVQQRRGVRLTEVGLGELPARVAEHDLVVASVVQANNGRIVDLDALRVAAQAGGTRVLLDVTQAAGWLPLQLEWADFVVGTAYKWLLSPRGSAWMALRPDARALVAPLCANWYSVPDRDAATEGLPARIAEGAHGLDLSPSWFAHVGAATSMSWLLKVDRESVRRHCVGLVDVLREELGQSPAGSAITAVDVPEAHEKLAAAGIAHSVRAGAVRLAFHMYNTVDDVERVMRVLRSA</sequence>
<dbReference type="PANTHER" id="PTHR43586">
    <property type="entry name" value="CYSTEINE DESULFURASE"/>
    <property type="match status" value="1"/>
</dbReference>
<dbReference type="InterPro" id="IPR015421">
    <property type="entry name" value="PyrdxlP-dep_Trfase_major"/>
</dbReference>
<feature type="domain" description="Aminotransferase class V" evidence="1">
    <location>
        <begin position="45"/>
        <end position="293"/>
    </location>
</feature>
<gene>
    <name evidence="2" type="ORF">GIY23_16815</name>
</gene>
<dbReference type="EMBL" id="CP045929">
    <property type="protein sequence ID" value="QGK70955.1"/>
    <property type="molecule type" value="Genomic_DNA"/>
</dbReference>